<name>A0A345NLH9_9MICO</name>
<evidence type="ECO:0000259" key="2">
    <source>
        <dbReference type="Pfam" id="PF12770"/>
    </source>
</evidence>
<dbReference type="Gene3D" id="1.25.40.10">
    <property type="entry name" value="Tetratricopeptide repeat domain"/>
    <property type="match status" value="2"/>
</dbReference>
<dbReference type="EMBL" id="CP031229">
    <property type="protein sequence ID" value="AXH95887.1"/>
    <property type="molecule type" value="Genomic_DNA"/>
</dbReference>
<dbReference type="SUPFAM" id="SSF48452">
    <property type="entry name" value="TPR-like"/>
    <property type="match status" value="1"/>
</dbReference>
<organism evidence="3 4">
    <name type="scientific">Ornithinimicrobium avium</name>
    <dbReference type="NCBI Taxonomy" id="2283195"/>
    <lineage>
        <taxon>Bacteria</taxon>
        <taxon>Bacillati</taxon>
        <taxon>Actinomycetota</taxon>
        <taxon>Actinomycetes</taxon>
        <taxon>Micrococcales</taxon>
        <taxon>Ornithinimicrobiaceae</taxon>
        <taxon>Ornithinimicrobium</taxon>
    </lineage>
</organism>
<accession>A0A345NLH9</accession>
<evidence type="ECO:0000313" key="3">
    <source>
        <dbReference type="EMBL" id="AXH95887.1"/>
    </source>
</evidence>
<sequence>MRALLALSGTRAERQGTEDALALSHRALALAEAHLGPDLVAICHSQTAMLLGRSGRPLEALTELDLAIAGGTGMAPRDRFVVLLSRGMVRMELGRAAGAAEDFAEAAALSAEHAMVRQEFMARHNLGCAAQLAGDLPRALRIMLEADRLPVDISRAVAWLDRGRVLLEAGLVSEAVELLDRAADEGRDREQHQVQGEIELELARALILLGDPAEALARARRARREFGRRGVTGWQRRAEVIMLQARGAQARPSRGLAADALALAEDLGSSGDPRRLYEARLMAAEAAARTGDWDTVSALAARLSRHAGRGGLETRMRWRRVSAMAAGHRGDHAAAARQLRVAADDLRRSRSVSSSLDLRAAVTLHAGPLEQLDVELARSARPPALLVALERWRSLASEPPPVRPPADPELAEGVVTLRRLRAEARSDPGDAEVLERIRSLEIDLAGRFWSAQGTRTPTSGPSGQTASGQTASGRATSAARPRDVVRRVVAELGERDTDLAAFVRGRGSLAAVVVRRGRSRLVELGTDADLDELARRLGADLSAAASVLDGPLAGVVRASLASTLQRYRDTVLAPLDLGERAVVVPCDGLTSVPWGMVPGRVGLPTTVVPSLSAWLDGTTRVRSPRVSVVAGPGLPSAAEEAERVAAAWEDDRPCLPDLDAAAQDVRAALESSDVVHVSAHGTHHPESPVFSSLWMADGPVFLCDLEGAQIRSSLVVISACEAGRSRRRAPVSHLGLATGLLTLGVGSVVASPCKVPDATAAAVMGDYHERLRAGEDGADALALAAAGCDDPMAGAFQTLGGSWRADS</sequence>
<dbReference type="RefSeq" id="WP_114927652.1">
    <property type="nucleotide sequence ID" value="NZ_CP031229.1"/>
</dbReference>
<gene>
    <name evidence="3" type="ORF">DV701_06875</name>
</gene>
<proteinExistence type="predicted"/>
<dbReference type="OrthoDB" id="9761935at2"/>
<dbReference type="InterPro" id="IPR024983">
    <property type="entry name" value="CHAT_dom"/>
</dbReference>
<dbReference type="Proteomes" id="UP000253790">
    <property type="component" value="Chromosome"/>
</dbReference>
<feature type="domain" description="CHAT" evidence="2">
    <location>
        <begin position="569"/>
        <end position="784"/>
    </location>
</feature>
<keyword evidence="4" id="KW-1185">Reference proteome</keyword>
<reference evidence="3 4" key="1">
    <citation type="submission" date="2018-07" db="EMBL/GenBank/DDBJ databases">
        <title>Complete genome sequencing of Ornithinimicrobium sp. AMA3305.</title>
        <authorList>
            <person name="Bae J.-W."/>
        </authorList>
    </citation>
    <scope>NUCLEOTIDE SEQUENCE [LARGE SCALE GENOMIC DNA]</scope>
    <source>
        <strain evidence="3 4">AMA3305</strain>
    </source>
</reference>
<dbReference type="InterPro" id="IPR011990">
    <property type="entry name" value="TPR-like_helical_dom_sf"/>
</dbReference>
<feature type="compositionally biased region" description="Polar residues" evidence="1">
    <location>
        <begin position="451"/>
        <end position="475"/>
    </location>
</feature>
<evidence type="ECO:0000256" key="1">
    <source>
        <dbReference type="SAM" id="MobiDB-lite"/>
    </source>
</evidence>
<evidence type="ECO:0000313" key="4">
    <source>
        <dbReference type="Proteomes" id="UP000253790"/>
    </source>
</evidence>
<feature type="region of interest" description="Disordered" evidence="1">
    <location>
        <begin position="451"/>
        <end position="480"/>
    </location>
</feature>
<dbReference type="AlphaFoldDB" id="A0A345NLH9"/>
<dbReference type="Pfam" id="PF12770">
    <property type="entry name" value="CHAT"/>
    <property type="match status" value="1"/>
</dbReference>
<protein>
    <submittedName>
        <fullName evidence="3">CHAT domain-containing protein</fullName>
    </submittedName>
</protein>
<dbReference type="KEGG" id="orn:DV701_06875"/>